<evidence type="ECO:0000256" key="2">
    <source>
        <dbReference type="ARBA" id="ARBA00022801"/>
    </source>
</evidence>
<dbReference type="GO" id="GO:0004252">
    <property type="term" value="F:serine-type endopeptidase activity"/>
    <property type="evidence" value="ECO:0007669"/>
    <property type="project" value="InterPro"/>
</dbReference>
<evidence type="ECO:0000256" key="3">
    <source>
        <dbReference type="ARBA" id="ARBA00022825"/>
    </source>
</evidence>
<sequence>MASIVFFLVAIVLSSSHPAKGLVYETRDAIIIEADDVIEDPSPYQSANLPSNALGVKEGSCFTRSGHLGSCTSIRTCYPTTKWHELNQLETWAIISRDTCVYTGEEDKQVSGVCCTTPFVNDEDSKKIYGSMLAVPVNPYTGQPNNGPTNYHLWSQNTPNNIKTTTTDSGNGVPDFKQTKCGAGPTKMLSYDEQRIVGGTAAEKNSWPSLVSLRLNGRFFCGGSLIAPHKILTAAHCVDKVSSTGIRQLTVELGMHTLNPSDAQVKKSVRQITIHRGWDPNTNRNDIAILTLHSPVTYSKDVSPICLPAEGLNEQFVSKDAAIIGWGTTKSGGSLPEVLQQATVKVLNNAKCKESYPKLVNSMLCAAAPRTDSCQGDSGGPLLIRTSPGGPWTQTGVVSYGIGCALAKFPGVYTRVTSFRPWIKQYAGV</sequence>
<dbReference type="SUPFAM" id="SSF50494">
    <property type="entry name" value="Trypsin-like serine proteases"/>
    <property type="match status" value="1"/>
</dbReference>
<keyword evidence="4" id="KW-1015">Disulfide bond</keyword>
<dbReference type="EMBL" id="GDIQ01097700">
    <property type="protein sequence ID" value="JAL54026.1"/>
    <property type="molecule type" value="Transcribed_RNA"/>
</dbReference>
<keyword evidence="2" id="KW-0378">Hydrolase</keyword>
<dbReference type="InterPro" id="IPR009003">
    <property type="entry name" value="Peptidase_S1_PA"/>
</dbReference>
<dbReference type="PROSITE" id="PS00134">
    <property type="entry name" value="TRYPSIN_HIS"/>
    <property type="match status" value="1"/>
</dbReference>
<dbReference type="AlphaFoldDB" id="A0A0P5RI00"/>
<keyword evidence="5" id="KW-0472">Membrane</keyword>
<reference evidence="5" key="1">
    <citation type="submission" date="2015-10" db="EMBL/GenBank/DDBJ databases">
        <title>EvidentialGene: Evidence-directed Construction of Complete mRNA Transcriptomes without Genomes.</title>
        <authorList>
            <person name="Gilbert D.G."/>
        </authorList>
    </citation>
    <scope>NUCLEOTIDE SEQUENCE</scope>
</reference>
<dbReference type="FunFam" id="2.40.10.10:FF:000006">
    <property type="entry name" value="Serine proteinase stubble"/>
    <property type="match status" value="1"/>
</dbReference>
<keyword evidence="5" id="KW-0812">Transmembrane</keyword>
<dbReference type="InterPro" id="IPR001254">
    <property type="entry name" value="Trypsin_dom"/>
</dbReference>
<dbReference type="GO" id="GO:0006508">
    <property type="term" value="P:proteolysis"/>
    <property type="evidence" value="ECO:0007669"/>
    <property type="project" value="UniProtKB-KW"/>
</dbReference>
<dbReference type="PROSITE" id="PS00135">
    <property type="entry name" value="TRYPSIN_SER"/>
    <property type="match status" value="1"/>
</dbReference>
<organism evidence="5">
    <name type="scientific">Daphnia magna</name>
    <dbReference type="NCBI Taxonomy" id="35525"/>
    <lineage>
        <taxon>Eukaryota</taxon>
        <taxon>Metazoa</taxon>
        <taxon>Ecdysozoa</taxon>
        <taxon>Arthropoda</taxon>
        <taxon>Crustacea</taxon>
        <taxon>Branchiopoda</taxon>
        <taxon>Diplostraca</taxon>
        <taxon>Cladocera</taxon>
        <taxon>Anomopoda</taxon>
        <taxon>Daphniidae</taxon>
        <taxon>Daphnia</taxon>
    </lineage>
</organism>
<keyword evidence="1 5" id="KW-0645">Protease</keyword>
<keyword evidence="3" id="KW-0720">Serine protease</keyword>
<dbReference type="InterPro" id="IPR018114">
    <property type="entry name" value="TRYPSIN_HIS"/>
</dbReference>
<dbReference type="OrthoDB" id="546450at2759"/>
<accession>A0A0P5RI00</accession>
<evidence type="ECO:0000256" key="1">
    <source>
        <dbReference type="ARBA" id="ARBA00022670"/>
    </source>
</evidence>
<dbReference type="InterPro" id="IPR033116">
    <property type="entry name" value="TRYPSIN_SER"/>
</dbReference>
<name>A0A0P5RI00_9CRUS</name>
<evidence type="ECO:0000313" key="5">
    <source>
        <dbReference type="EMBL" id="JAL54026.1"/>
    </source>
</evidence>
<dbReference type="PRINTS" id="PR00722">
    <property type="entry name" value="CHYMOTRYPSIN"/>
</dbReference>
<evidence type="ECO:0000256" key="4">
    <source>
        <dbReference type="ARBA" id="ARBA00023157"/>
    </source>
</evidence>
<dbReference type="PANTHER" id="PTHR24252:SF26">
    <property type="entry name" value="TRANSMEMBRANE SERINE PROTEASE 9"/>
    <property type="match status" value="1"/>
</dbReference>
<dbReference type="InterPro" id="IPR001314">
    <property type="entry name" value="Peptidase_S1A"/>
</dbReference>
<dbReference type="Gene3D" id="2.40.10.10">
    <property type="entry name" value="Trypsin-like serine proteases"/>
    <property type="match status" value="1"/>
</dbReference>
<dbReference type="Pfam" id="PF00089">
    <property type="entry name" value="Trypsin"/>
    <property type="match status" value="1"/>
</dbReference>
<dbReference type="PROSITE" id="PS50240">
    <property type="entry name" value="TRYPSIN_DOM"/>
    <property type="match status" value="1"/>
</dbReference>
<dbReference type="PANTHER" id="PTHR24252">
    <property type="entry name" value="ACROSIN-RELATED"/>
    <property type="match status" value="1"/>
</dbReference>
<dbReference type="SMART" id="SM00020">
    <property type="entry name" value="Tryp_SPc"/>
    <property type="match status" value="1"/>
</dbReference>
<dbReference type="InterPro" id="IPR043504">
    <property type="entry name" value="Peptidase_S1_PA_chymotrypsin"/>
</dbReference>
<protein>
    <submittedName>
        <fullName evidence="5">Transmembrane protease serine 11D</fullName>
    </submittedName>
</protein>
<proteinExistence type="predicted"/>
<dbReference type="CDD" id="cd00190">
    <property type="entry name" value="Tryp_SPc"/>
    <property type="match status" value="1"/>
</dbReference>